<keyword evidence="4" id="KW-0496">Mitochondrion</keyword>
<protein>
    <recommendedName>
        <fullName evidence="7">Small ribosomal subunit protein uS5m</fullName>
    </recommendedName>
</protein>
<evidence type="ECO:0000256" key="2">
    <source>
        <dbReference type="ARBA" id="ARBA00008945"/>
    </source>
</evidence>
<sequence length="439" mass="49988">MSVCRPARCLFLRTTCNALPKPTPPKRTFHSTAPRPARRRRPHYPSIKAEDLQLLNQAAETTFPKYDTSETSLASKKYTPAQIAAIKAAEAVIDPRDLYTQGQERTDPWLLPYKDDLTRVDPVTDHAEKRSADDLASYMRGDRLYTPRKEFRKANEVERDEAIARIATENLSKLYPSGIPEGGMDKKQQAQFEEAIEAAMTQAALDPRVTYWSKDPKVSEVLADPRHSAFLPDLPRIENRMARMTRRLSTEEEEDPRQKRLLQYLDWDKTDLRNLRIKTLVTHGVTNQTRMGKIRSLYYLTIAGNGNGLLGVGEGKSVEPEEGRKQSVMAAIRNMRPIPRYENRTTFGDLERKVGATKVRLYSRPPGFGLRVQHLIFELARAAGLQDLSARTPRSRNKMNVIKATWEALCNQKLPDEVARARGKKMVDVRKVYYGGSVH</sequence>
<comment type="subcellular location">
    <subcellularLocation>
        <location evidence="1">Mitochondrion</location>
    </subcellularLocation>
</comment>
<gene>
    <name evidence="12" type="ORF">K505DRAFT_414435</name>
</gene>
<name>A0A6A6XP85_9PLEO</name>
<dbReference type="PANTHER" id="PTHR48277">
    <property type="entry name" value="MITOCHONDRIAL RIBOSOMAL PROTEIN S5"/>
    <property type="match status" value="1"/>
</dbReference>
<dbReference type="Gene3D" id="3.30.160.20">
    <property type="match status" value="1"/>
</dbReference>
<dbReference type="PROSITE" id="PS50881">
    <property type="entry name" value="S5_DSRBD"/>
    <property type="match status" value="1"/>
</dbReference>
<evidence type="ECO:0000256" key="7">
    <source>
        <dbReference type="ARBA" id="ARBA00039335"/>
    </source>
</evidence>
<dbReference type="OrthoDB" id="309483at2759"/>
<dbReference type="InterPro" id="IPR005324">
    <property type="entry name" value="Ribosomal_uS5_C"/>
</dbReference>
<dbReference type="Pfam" id="PF03719">
    <property type="entry name" value="Ribosomal_S5_C"/>
    <property type="match status" value="1"/>
</dbReference>
<dbReference type="AlphaFoldDB" id="A0A6A6XP85"/>
<dbReference type="GO" id="GO:0003723">
    <property type="term" value="F:RNA binding"/>
    <property type="evidence" value="ECO:0007669"/>
    <property type="project" value="InterPro"/>
</dbReference>
<dbReference type="InterPro" id="IPR000851">
    <property type="entry name" value="Ribosomal_uS5"/>
</dbReference>
<comment type="function">
    <text evidence="6">Component of the mitochondrial ribosome (mitoribosome), a dedicated translation machinery responsible for the synthesis of mitochondrial genome-encoded proteins, including at least some of the essential transmembrane subunits of the mitochondrial respiratory chain. The mitoribosomes are attached to the mitochondrial inner membrane and translation products are cotranslationally integrated into the membrane.</text>
</comment>
<accession>A0A6A6XP85</accession>
<proteinExistence type="inferred from homology"/>
<dbReference type="PANTHER" id="PTHR48277:SF1">
    <property type="entry name" value="MITOCHONDRIAL RIBOSOMAL PROTEIN S5"/>
    <property type="match status" value="1"/>
</dbReference>
<feature type="domain" description="S5 DRBM" evidence="11">
    <location>
        <begin position="275"/>
        <end position="338"/>
    </location>
</feature>
<dbReference type="InterPro" id="IPR014721">
    <property type="entry name" value="Ribsml_uS5_D2-typ_fold_subgr"/>
</dbReference>
<dbReference type="GO" id="GO:0006412">
    <property type="term" value="P:translation"/>
    <property type="evidence" value="ECO:0007669"/>
    <property type="project" value="InterPro"/>
</dbReference>
<dbReference type="Gene3D" id="3.30.230.10">
    <property type="match status" value="1"/>
</dbReference>
<evidence type="ECO:0000256" key="4">
    <source>
        <dbReference type="ARBA" id="ARBA00023128"/>
    </source>
</evidence>
<dbReference type="FunFam" id="3.30.160.20:FF:000022">
    <property type="entry name" value="28S ribosomal protein S5, mitochondrial"/>
    <property type="match status" value="1"/>
</dbReference>
<evidence type="ECO:0000256" key="10">
    <source>
        <dbReference type="SAM" id="MobiDB-lite"/>
    </source>
</evidence>
<dbReference type="Proteomes" id="UP000799757">
    <property type="component" value="Unassembled WGS sequence"/>
</dbReference>
<reference evidence="12" key="1">
    <citation type="journal article" date="2020" name="Stud. Mycol.">
        <title>101 Dothideomycetes genomes: a test case for predicting lifestyles and emergence of pathogens.</title>
        <authorList>
            <person name="Haridas S."/>
            <person name="Albert R."/>
            <person name="Binder M."/>
            <person name="Bloem J."/>
            <person name="Labutti K."/>
            <person name="Salamov A."/>
            <person name="Andreopoulos B."/>
            <person name="Baker S."/>
            <person name="Barry K."/>
            <person name="Bills G."/>
            <person name="Bluhm B."/>
            <person name="Cannon C."/>
            <person name="Castanera R."/>
            <person name="Culley D."/>
            <person name="Daum C."/>
            <person name="Ezra D."/>
            <person name="Gonzalez J."/>
            <person name="Henrissat B."/>
            <person name="Kuo A."/>
            <person name="Liang C."/>
            <person name="Lipzen A."/>
            <person name="Lutzoni F."/>
            <person name="Magnuson J."/>
            <person name="Mondo S."/>
            <person name="Nolan M."/>
            <person name="Ohm R."/>
            <person name="Pangilinan J."/>
            <person name="Park H.-J."/>
            <person name="Ramirez L."/>
            <person name="Alfaro M."/>
            <person name="Sun H."/>
            <person name="Tritt A."/>
            <person name="Yoshinaga Y."/>
            <person name="Zwiers L.-H."/>
            <person name="Turgeon B."/>
            <person name="Goodwin S."/>
            <person name="Spatafora J."/>
            <person name="Crous P."/>
            <person name="Grigoriev I."/>
        </authorList>
    </citation>
    <scope>NUCLEOTIDE SEQUENCE</scope>
    <source>
        <strain evidence="12">CBS 109.77</strain>
    </source>
</reference>
<evidence type="ECO:0000256" key="9">
    <source>
        <dbReference type="RuleBase" id="RU003823"/>
    </source>
</evidence>
<dbReference type="EMBL" id="MU001786">
    <property type="protein sequence ID" value="KAF2798341.1"/>
    <property type="molecule type" value="Genomic_DNA"/>
</dbReference>
<evidence type="ECO:0000259" key="11">
    <source>
        <dbReference type="PROSITE" id="PS50881"/>
    </source>
</evidence>
<evidence type="ECO:0000256" key="5">
    <source>
        <dbReference type="ARBA" id="ARBA00023274"/>
    </source>
</evidence>
<dbReference type="InterPro" id="IPR013810">
    <property type="entry name" value="Ribosomal_uS5_N"/>
</dbReference>
<dbReference type="SUPFAM" id="SSF54768">
    <property type="entry name" value="dsRNA-binding domain-like"/>
    <property type="match status" value="1"/>
</dbReference>
<evidence type="ECO:0000313" key="13">
    <source>
        <dbReference type="Proteomes" id="UP000799757"/>
    </source>
</evidence>
<evidence type="ECO:0000313" key="12">
    <source>
        <dbReference type="EMBL" id="KAF2798341.1"/>
    </source>
</evidence>
<organism evidence="12 13">
    <name type="scientific">Melanomma pulvis-pyrius CBS 109.77</name>
    <dbReference type="NCBI Taxonomy" id="1314802"/>
    <lineage>
        <taxon>Eukaryota</taxon>
        <taxon>Fungi</taxon>
        <taxon>Dikarya</taxon>
        <taxon>Ascomycota</taxon>
        <taxon>Pezizomycotina</taxon>
        <taxon>Dothideomycetes</taxon>
        <taxon>Pleosporomycetidae</taxon>
        <taxon>Pleosporales</taxon>
        <taxon>Melanommataceae</taxon>
        <taxon>Melanomma</taxon>
    </lineage>
</organism>
<dbReference type="SUPFAM" id="SSF54211">
    <property type="entry name" value="Ribosomal protein S5 domain 2-like"/>
    <property type="match status" value="1"/>
</dbReference>
<keyword evidence="5 8" id="KW-0687">Ribonucleoprotein</keyword>
<keyword evidence="3 8" id="KW-0689">Ribosomal protein</keyword>
<evidence type="ECO:0000256" key="8">
    <source>
        <dbReference type="PROSITE-ProRule" id="PRU00268"/>
    </source>
</evidence>
<dbReference type="InterPro" id="IPR020568">
    <property type="entry name" value="Ribosomal_Su5_D2-typ_SF"/>
</dbReference>
<evidence type="ECO:0000256" key="3">
    <source>
        <dbReference type="ARBA" id="ARBA00022980"/>
    </source>
</evidence>
<dbReference type="GO" id="GO:0005763">
    <property type="term" value="C:mitochondrial small ribosomal subunit"/>
    <property type="evidence" value="ECO:0007669"/>
    <property type="project" value="UniProtKB-ARBA"/>
</dbReference>
<dbReference type="FunFam" id="3.30.230.10:FF:000041">
    <property type="entry name" value="37S ribosomal protein S5"/>
    <property type="match status" value="1"/>
</dbReference>
<feature type="region of interest" description="Disordered" evidence="10">
    <location>
        <begin position="22"/>
        <end position="41"/>
    </location>
</feature>
<dbReference type="Pfam" id="PF00333">
    <property type="entry name" value="Ribosomal_S5"/>
    <property type="match status" value="1"/>
</dbReference>
<evidence type="ECO:0000256" key="6">
    <source>
        <dbReference type="ARBA" id="ARBA00037226"/>
    </source>
</evidence>
<dbReference type="GO" id="GO:0003735">
    <property type="term" value="F:structural constituent of ribosome"/>
    <property type="evidence" value="ECO:0007669"/>
    <property type="project" value="UniProtKB-UniRule"/>
</dbReference>
<comment type="similarity">
    <text evidence="2 9">Belongs to the universal ribosomal protein uS5 family.</text>
</comment>
<keyword evidence="13" id="KW-1185">Reference proteome</keyword>
<evidence type="ECO:0000256" key="1">
    <source>
        <dbReference type="ARBA" id="ARBA00004173"/>
    </source>
</evidence>